<gene>
    <name evidence="2" type="ORF">COX77_01840</name>
</gene>
<evidence type="ECO:0000313" key="2">
    <source>
        <dbReference type="EMBL" id="PIZ99326.1"/>
    </source>
</evidence>
<dbReference type="Proteomes" id="UP000230405">
    <property type="component" value="Unassembled WGS sequence"/>
</dbReference>
<keyword evidence="1" id="KW-1133">Transmembrane helix</keyword>
<feature type="transmembrane region" description="Helical" evidence="1">
    <location>
        <begin position="45"/>
        <end position="66"/>
    </location>
</feature>
<evidence type="ECO:0000256" key="1">
    <source>
        <dbReference type="SAM" id="Phobius"/>
    </source>
</evidence>
<evidence type="ECO:0008006" key="4">
    <source>
        <dbReference type="Google" id="ProtNLM"/>
    </source>
</evidence>
<keyword evidence="1" id="KW-0472">Membrane</keyword>
<proteinExistence type="predicted"/>
<organism evidence="2 3">
    <name type="scientific">Candidatus Komeilibacteria bacterium CG_4_10_14_0_2_um_filter_37_10</name>
    <dbReference type="NCBI Taxonomy" id="1974470"/>
    <lineage>
        <taxon>Bacteria</taxon>
        <taxon>Candidatus Komeiliibacteriota</taxon>
    </lineage>
</organism>
<reference evidence="3" key="1">
    <citation type="submission" date="2017-09" db="EMBL/GenBank/DDBJ databases">
        <title>Depth-based differentiation of microbial function through sediment-hosted aquifers and enrichment of novel symbionts in the deep terrestrial subsurface.</title>
        <authorList>
            <person name="Probst A.J."/>
            <person name="Ladd B."/>
            <person name="Jarett J.K."/>
            <person name="Geller-Mcgrath D.E."/>
            <person name="Sieber C.M.K."/>
            <person name="Emerson J.B."/>
            <person name="Anantharaman K."/>
            <person name="Thomas B.C."/>
            <person name="Malmstrom R."/>
            <person name="Stieglmeier M."/>
            <person name="Klingl A."/>
            <person name="Woyke T."/>
            <person name="Ryan C.M."/>
            <person name="Banfield J.F."/>
        </authorList>
    </citation>
    <scope>NUCLEOTIDE SEQUENCE [LARGE SCALE GENOMIC DNA]</scope>
</reference>
<keyword evidence="1" id="KW-0812">Transmembrane</keyword>
<feature type="transmembrane region" description="Helical" evidence="1">
    <location>
        <begin position="72"/>
        <end position="88"/>
    </location>
</feature>
<comment type="caution">
    <text evidence="2">The sequence shown here is derived from an EMBL/GenBank/DDBJ whole genome shotgun (WGS) entry which is preliminary data.</text>
</comment>
<dbReference type="EMBL" id="PFPO01000035">
    <property type="protein sequence ID" value="PIZ99326.1"/>
    <property type="molecule type" value="Genomic_DNA"/>
</dbReference>
<protein>
    <recommendedName>
        <fullName evidence="4">DUF3784 domain-containing protein</fullName>
    </recommendedName>
</protein>
<sequence length="92" mass="11509">MNYIFLIMGCVFLLLSWLMRSRLLAFDTFPNEEQIMKQVKRQLDYYTQLIFWLGLITIAFSVVVYWWPILVYWWPLFILLYYLIYYLYHSKK</sequence>
<name>A0A2M7VFF5_9BACT</name>
<dbReference type="AlphaFoldDB" id="A0A2M7VFF5"/>
<evidence type="ECO:0000313" key="3">
    <source>
        <dbReference type="Proteomes" id="UP000230405"/>
    </source>
</evidence>
<accession>A0A2M7VFF5</accession>
<feature type="transmembrane region" description="Helical" evidence="1">
    <location>
        <begin position="6"/>
        <end position="25"/>
    </location>
</feature>